<evidence type="ECO:0000256" key="1">
    <source>
        <dbReference type="SAM" id="MobiDB-lite"/>
    </source>
</evidence>
<dbReference type="Proteomes" id="UP000034798">
    <property type="component" value="Unassembled WGS sequence"/>
</dbReference>
<feature type="compositionally biased region" description="Basic residues" evidence="1">
    <location>
        <begin position="68"/>
        <end position="77"/>
    </location>
</feature>
<organism evidence="2 3">
    <name type="scientific">Candidatus Nomurabacteria bacterium GW2011_GWC2_35_8</name>
    <dbReference type="NCBI Taxonomy" id="1618752"/>
    <lineage>
        <taxon>Bacteria</taxon>
        <taxon>Candidatus Nomuraibacteriota</taxon>
    </lineage>
</organism>
<evidence type="ECO:0000313" key="2">
    <source>
        <dbReference type="EMBL" id="KKP88493.1"/>
    </source>
</evidence>
<name>A0A0G0D5B0_9BACT</name>
<dbReference type="AlphaFoldDB" id="A0A0G0D5B0"/>
<accession>A0A0G0D5B0</accession>
<reference evidence="2 3" key="1">
    <citation type="journal article" date="2015" name="Nature">
        <title>rRNA introns, odd ribosomes, and small enigmatic genomes across a large radiation of phyla.</title>
        <authorList>
            <person name="Brown C.T."/>
            <person name="Hug L.A."/>
            <person name="Thomas B.C."/>
            <person name="Sharon I."/>
            <person name="Castelle C.J."/>
            <person name="Singh A."/>
            <person name="Wilkins M.J."/>
            <person name="Williams K.H."/>
            <person name="Banfield J.F."/>
        </authorList>
    </citation>
    <scope>NUCLEOTIDE SEQUENCE [LARGE SCALE GENOMIC DNA]</scope>
</reference>
<evidence type="ECO:0000313" key="3">
    <source>
        <dbReference type="Proteomes" id="UP000034798"/>
    </source>
</evidence>
<protein>
    <submittedName>
        <fullName evidence="2">Uncharacterized protein</fullName>
    </submittedName>
</protein>
<sequence length="77" mass="8831">MPPDISDVLDHLRKSGRFETEEIEAAEERAKEAADGGDWFSMEKLKEVMPDEETAAEFEKTLAEKPVAKKPQKKKRR</sequence>
<gene>
    <name evidence="2" type="ORF">UR91_C0017G0017</name>
</gene>
<feature type="region of interest" description="Disordered" evidence="1">
    <location>
        <begin position="52"/>
        <end position="77"/>
    </location>
</feature>
<feature type="compositionally biased region" description="Basic and acidic residues" evidence="1">
    <location>
        <begin position="57"/>
        <end position="67"/>
    </location>
</feature>
<proteinExistence type="predicted"/>
<comment type="caution">
    <text evidence="2">The sequence shown here is derived from an EMBL/GenBank/DDBJ whole genome shotgun (WGS) entry which is preliminary data.</text>
</comment>
<dbReference type="EMBL" id="LBQZ01000017">
    <property type="protein sequence ID" value="KKP88493.1"/>
    <property type="molecule type" value="Genomic_DNA"/>
</dbReference>